<evidence type="ECO:0000256" key="2">
    <source>
        <dbReference type="ARBA" id="ARBA00008420"/>
    </source>
</evidence>
<dbReference type="InterPro" id="IPR031322">
    <property type="entry name" value="Shikimate/glucono_kinase"/>
</dbReference>
<dbReference type="GO" id="GO:0005524">
    <property type="term" value="F:ATP binding"/>
    <property type="evidence" value="ECO:0007669"/>
    <property type="project" value="UniProtKB-KW"/>
</dbReference>
<evidence type="ECO:0000256" key="6">
    <source>
        <dbReference type="ARBA" id="ARBA00022777"/>
    </source>
</evidence>
<evidence type="ECO:0000256" key="7">
    <source>
        <dbReference type="ARBA" id="ARBA00022840"/>
    </source>
</evidence>
<dbReference type="SUPFAM" id="SSF52540">
    <property type="entry name" value="P-loop containing nucleoside triphosphate hydrolases"/>
    <property type="match status" value="1"/>
</dbReference>
<accession>A0A060TIK6</accession>
<dbReference type="GO" id="GO:0005737">
    <property type="term" value="C:cytoplasm"/>
    <property type="evidence" value="ECO:0007669"/>
    <property type="project" value="TreeGrafter"/>
</dbReference>
<dbReference type="CDD" id="cd02021">
    <property type="entry name" value="GntK"/>
    <property type="match status" value="1"/>
</dbReference>
<dbReference type="PRINTS" id="PR01100">
    <property type="entry name" value="SHIKIMTKNASE"/>
</dbReference>
<keyword evidence="5 9" id="KW-0547">Nucleotide-binding</keyword>
<dbReference type="AlphaFoldDB" id="A0A060TIK6"/>
<gene>
    <name evidence="10" type="ORF">GNLVRS02_ARAD1D47234g</name>
</gene>
<dbReference type="EC" id="2.7.1.12" evidence="3 9"/>
<name>A0A060TIK6_BLAAD</name>
<dbReference type="GO" id="GO:0005975">
    <property type="term" value="P:carbohydrate metabolic process"/>
    <property type="evidence" value="ECO:0007669"/>
    <property type="project" value="InterPro"/>
</dbReference>
<sequence length="174" mass="19314">MALGIIVGGPAGTGKTTVGELLAETLKAPFVEGDQLHPPKNVEKMANGIPLTDDDRWDWLEDVAKNISERAEKESGLAIGSCSSLTVRYRDYLRKHSSVPLLIVFLHTTKEEMLKRVSGRKGHYMGSNMVDSQYNLMEVPKEDEPGCLPILADSPPEKLRDRIVAFLQEQKLLN</sequence>
<reference evidence="10" key="1">
    <citation type="submission" date="2014-02" db="EMBL/GenBank/DDBJ databases">
        <authorList>
            <person name="Genoscope - CEA"/>
        </authorList>
    </citation>
    <scope>NUCLEOTIDE SEQUENCE</scope>
    <source>
        <strain evidence="10">LS3</strain>
    </source>
</reference>
<dbReference type="Gene3D" id="3.40.50.300">
    <property type="entry name" value="P-loop containing nucleotide triphosphate hydrolases"/>
    <property type="match status" value="1"/>
</dbReference>
<keyword evidence="4 9" id="KW-0808">Transferase</keyword>
<keyword evidence="6 9" id="KW-0418">Kinase</keyword>
<dbReference type="PANTHER" id="PTHR43442:SF3">
    <property type="entry name" value="GLUCONOKINASE-RELATED"/>
    <property type="match status" value="1"/>
</dbReference>
<evidence type="ECO:0000313" key="10">
    <source>
        <dbReference type="EMBL" id="CDP38991.1"/>
    </source>
</evidence>
<evidence type="ECO:0000256" key="1">
    <source>
        <dbReference type="ARBA" id="ARBA00004875"/>
    </source>
</evidence>
<organism evidence="10">
    <name type="scientific">Blastobotrys adeninivorans</name>
    <name type="common">Yeast</name>
    <name type="synonym">Arxula adeninivorans</name>
    <dbReference type="NCBI Taxonomy" id="409370"/>
    <lineage>
        <taxon>Eukaryota</taxon>
        <taxon>Fungi</taxon>
        <taxon>Dikarya</taxon>
        <taxon>Ascomycota</taxon>
        <taxon>Saccharomycotina</taxon>
        <taxon>Dipodascomycetes</taxon>
        <taxon>Dipodascales</taxon>
        <taxon>Trichomonascaceae</taxon>
        <taxon>Blastobotrys</taxon>
    </lineage>
</organism>
<dbReference type="InterPro" id="IPR027417">
    <property type="entry name" value="P-loop_NTPase"/>
</dbReference>
<dbReference type="PhylomeDB" id="A0A060TIK6"/>
<evidence type="ECO:0000256" key="5">
    <source>
        <dbReference type="ARBA" id="ARBA00022741"/>
    </source>
</evidence>
<dbReference type="GO" id="GO:0046316">
    <property type="term" value="F:gluconokinase activity"/>
    <property type="evidence" value="ECO:0007669"/>
    <property type="project" value="UniProtKB-EC"/>
</dbReference>
<protein>
    <recommendedName>
        <fullName evidence="3 9">Gluconokinase</fullName>
        <ecNumber evidence="3 9">2.7.1.12</ecNumber>
    </recommendedName>
</protein>
<comment type="pathway">
    <text evidence="1 9">Carbohydrate acid metabolism; D-gluconate degradation.</text>
</comment>
<dbReference type="Pfam" id="PF01202">
    <property type="entry name" value="SKI"/>
    <property type="match status" value="1"/>
</dbReference>
<evidence type="ECO:0000256" key="8">
    <source>
        <dbReference type="ARBA" id="ARBA00048090"/>
    </source>
</evidence>
<dbReference type="EMBL" id="HG937694">
    <property type="protein sequence ID" value="CDP38991.1"/>
    <property type="molecule type" value="Genomic_DNA"/>
</dbReference>
<evidence type="ECO:0000256" key="4">
    <source>
        <dbReference type="ARBA" id="ARBA00022679"/>
    </source>
</evidence>
<dbReference type="UniPathway" id="UPA00792"/>
<comment type="catalytic activity">
    <reaction evidence="8 9">
        <text>D-gluconate + ATP = 6-phospho-D-gluconate + ADP + H(+)</text>
        <dbReference type="Rhea" id="RHEA:19433"/>
        <dbReference type="ChEBI" id="CHEBI:15378"/>
        <dbReference type="ChEBI" id="CHEBI:18391"/>
        <dbReference type="ChEBI" id="CHEBI:30616"/>
        <dbReference type="ChEBI" id="CHEBI:58759"/>
        <dbReference type="ChEBI" id="CHEBI:456216"/>
        <dbReference type="EC" id="2.7.1.12"/>
    </reaction>
</comment>
<proteinExistence type="inferred from homology"/>
<dbReference type="NCBIfam" id="TIGR01313">
    <property type="entry name" value="therm_gnt_kin"/>
    <property type="match status" value="1"/>
</dbReference>
<dbReference type="InterPro" id="IPR006001">
    <property type="entry name" value="Therm_gnt_kin"/>
</dbReference>
<dbReference type="PANTHER" id="PTHR43442">
    <property type="entry name" value="GLUCONOKINASE-RELATED"/>
    <property type="match status" value="1"/>
</dbReference>
<evidence type="ECO:0000256" key="9">
    <source>
        <dbReference type="RuleBase" id="RU363066"/>
    </source>
</evidence>
<comment type="similarity">
    <text evidence="2 9">Belongs to the gluconokinase GntK/GntV family.</text>
</comment>
<keyword evidence="7 9" id="KW-0067">ATP-binding</keyword>
<evidence type="ECO:0000256" key="3">
    <source>
        <dbReference type="ARBA" id="ARBA00012054"/>
    </source>
</evidence>
<reference evidence="10" key="2">
    <citation type="submission" date="2014-06" db="EMBL/GenBank/DDBJ databases">
        <title>The complete genome of Blastobotrys (Arxula) adeninivorans LS3 - a yeast of biotechnological interest.</title>
        <authorList>
            <person name="Kunze G."/>
            <person name="Gaillardin C."/>
            <person name="Czernicka M."/>
            <person name="Durrens P."/>
            <person name="Martin T."/>
            <person name="Boer E."/>
            <person name="Gabaldon T."/>
            <person name="Cruz J."/>
            <person name="Talla E."/>
            <person name="Marck C."/>
            <person name="Goffeau A."/>
            <person name="Barbe V."/>
            <person name="Baret P."/>
            <person name="Baronian K."/>
            <person name="Beier S."/>
            <person name="Bleykasten C."/>
            <person name="Bode R."/>
            <person name="Casaregola S."/>
            <person name="Despons L."/>
            <person name="Fairhead C."/>
            <person name="Giersberg M."/>
            <person name="Gierski P."/>
            <person name="Hahnel U."/>
            <person name="Hartmann A."/>
            <person name="Jankowska D."/>
            <person name="Jubin C."/>
            <person name="Jung P."/>
            <person name="Lafontaine I."/>
            <person name="Leh-Louis V."/>
            <person name="Lemaire M."/>
            <person name="Marcet-Houben M."/>
            <person name="Mascher M."/>
            <person name="Morel G."/>
            <person name="Richard G.-F."/>
            <person name="Riechen J."/>
            <person name="Sacerdot C."/>
            <person name="Sarkar A."/>
            <person name="Savel G."/>
            <person name="Schacherer J."/>
            <person name="Sherman D."/>
            <person name="Straub M.-L."/>
            <person name="Stein N."/>
            <person name="Thierry A."/>
            <person name="Trautwein-Schult A."/>
            <person name="Westhof E."/>
            <person name="Worch S."/>
            <person name="Dujon B."/>
            <person name="Souciet J.-L."/>
            <person name="Wincker P."/>
            <person name="Scholz U."/>
            <person name="Neuveglise N."/>
        </authorList>
    </citation>
    <scope>NUCLEOTIDE SEQUENCE</scope>
    <source>
        <strain evidence="10">LS3</strain>
    </source>
</reference>